<keyword evidence="1" id="KW-0812">Transmembrane</keyword>
<evidence type="ECO:0000256" key="1">
    <source>
        <dbReference type="SAM" id="Phobius"/>
    </source>
</evidence>
<accession>A0AA38HDQ7</accession>
<dbReference type="RefSeq" id="XP_052948637.1">
    <property type="nucleotide sequence ID" value="XM_053091746.1"/>
</dbReference>
<dbReference type="Proteomes" id="UP001164286">
    <property type="component" value="Unassembled WGS sequence"/>
</dbReference>
<reference evidence="2" key="1">
    <citation type="journal article" date="2022" name="G3 (Bethesda)">
        <title>High quality genome of the basidiomycete yeast Dioszegia hungarica PDD-24b-2 isolated from cloud water.</title>
        <authorList>
            <person name="Jarrige D."/>
            <person name="Haridas S."/>
            <person name="Bleykasten-Grosshans C."/>
            <person name="Joly M."/>
            <person name="Nadalig T."/>
            <person name="Sancelme M."/>
            <person name="Vuilleumier S."/>
            <person name="Grigoriev I.V."/>
            <person name="Amato P."/>
            <person name="Bringel F."/>
        </authorList>
    </citation>
    <scope>NUCLEOTIDE SEQUENCE</scope>
    <source>
        <strain evidence="2">PDD-24b-2</strain>
    </source>
</reference>
<proteinExistence type="predicted"/>
<evidence type="ECO:0000313" key="3">
    <source>
        <dbReference type="Proteomes" id="UP001164286"/>
    </source>
</evidence>
<dbReference type="EMBL" id="JAKWFO010000002">
    <property type="protein sequence ID" value="KAI9638860.1"/>
    <property type="molecule type" value="Genomic_DNA"/>
</dbReference>
<keyword evidence="3" id="KW-1185">Reference proteome</keyword>
<name>A0AA38HDQ7_9TREE</name>
<organism evidence="2 3">
    <name type="scientific">Dioszegia hungarica</name>
    <dbReference type="NCBI Taxonomy" id="4972"/>
    <lineage>
        <taxon>Eukaryota</taxon>
        <taxon>Fungi</taxon>
        <taxon>Dikarya</taxon>
        <taxon>Basidiomycota</taxon>
        <taxon>Agaricomycotina</taxon>
        <taxon>Tremellomycetes</taxon>
        <taxon>Tremellales</taxon>
        <taxon>Bulleribasidiaceae</taxon>
        <taxon>Dioszegia</taxon>
    </lineage>
</organism>
<dbReference type="AlphaFoldDB" id="A0AA38HDQ7"/>
<gene>
    <name evidence="2" type="ORF">MKK02DRAFT_41887</name>
</gene>
<dbReference type="GeneID" id="77730951"/>
<keyword evidence="1" id="KW-0472">Membrane</keyword>
<feature type="transmembrane region" description="Helical" evidence="1">
    <location>
        <begin position="28"/>
        <end position="52"/>
    </location>
</feature>
<sequence>MIIDMSLLKRADTAAAEKCMEDETVRRYFAQLIGFGYGLGAAALIVLAVWAIKRWRNQKPKPVAGPVKETGE</sequence>
<evidence type="ECO:0000313" key="2">
    <source>
        <dbReference type="EMBL" id="KAI9638860.1"/>
    </source>
</evidence>
<keyword evidence="1" id="KW-1133">Transmembrane helix</keyword>
<protein>
    <submittedName>
        <fullName evidence="2">Uncharacterized protein</fullName>
    </submittedName>
</protein>
<comment type="caution">
    <text evidence="2">The sequence shown here is derived from an EMBL/GenBank/DDBJ whole genome shotgun (WGS) entry which is preliminary data.</text>
</comment>